<evidence type="ECO:0000313" key="2">
    <source>
        <dbReference type="Proteomes" id="UP000185469"/>
    </source>
</evidence>
<proteinExistence type="predicted"/>
<sequence length="186" mass="18581">MHRRIHAPAAALAAAALLLGGCGGTDPATPEGTAASTSAGPVAAVDPDAPELTERGRVHNMLADDDEGMTAVVARVRVAYAEGWTGLVDDPAAPATLDEGVYEVRALGSRNCPGAGAEAPEGLGAVGEVHADGAGSAQVWSTPLEQDPDAVAQLILVDDEEEVAGCGKAVDWTPPAEPDGEVADGS</sequence>
<accession>A0A1L7D003</accession>
<protein>
    <recommendedName>
        <fullName evidence="3">Lipoprotein</fullName>
    </recommendedName>
</protein>
<evidence type="ECO:0008006" key="3">
    <source>
        <dbReference type="Google" id="ProtNLM"/>
    </source>
</evidence>
<dbReference type="EMBL" id="CP009248">
    <property type="protein sequence ID" value="APT91414.1"/>
    <property type="molecule type" value="Genomic_DNA"/>
</dbReference>
<dbReference type="Proteomes" id="UP000185469">
    <property type="component" value="Chromosome"/>
</dbReference>
<dbReference type="AlphaFoldDB" id="A0A1L7D003"/>
<dbReference type="RefSeq" id="WP_075693167.1">
    <property type="nucleotide sequence ID" value="NZ_CP009248.1"/>
</dbReference>
<dbReference type="KEGG" id="csph:CSPHI_10955"/>
<evidence type="ECO:0000313" key="1">
    <source>
        <dbReference type="EMBL" id="APT91414.1"/>
    </source>
</evidence>
<keyword evidence="2" id="KW-1185">Reference proteome</keyword>
<gene>
    <name evidence="1" type="ORF">CSPHI_10955</name>
</gene>
<name>A0A1L7D003_9CORY</name>
<organism evidence="1 2">
    <name type="scientific">Corynebacterium sphenisci DSM 44792</name>
    <dbReference type="NCBI Taxonomy" id="1437874"/>
    <lineage>
        <taxon>Bacteria</taxon>
        <taxon>Bacillati</taxon>
        <taxon>Actinomycetota</taxon>
        <taxon>Actinomycetes</taxon>
        <taxon>Mycobacteriales</taxon>
        <taxon>Corynebacteriaceae</taxon>
        <taxon>Corynebacterium</taxon>
    </lineage>
</organism>
<dbReference type="PROSITE" id="PS51257">
    <property type="entry name" value="PROKAR_LIPOPROTEIN"/>
    <property type="match status" value="1"/>
</dbReference>
<reference evidence="1 2" key="1">
    <citation type="submission" date="2014-08" db="EMBL/GenBank/DDBJ databases">
        <title>Complete genome sequence of Corynebacterium sphenisci CECT 5990(T) (=DSM 44792(T)), isolated from healthy wild penguins.</title>
        <authorList>
            <person name="Ruckert C."/>
            <person name="Albersmeier A."/>
            <person name="Winkler A."/>
            <person name="Kalinowski J."/>
        </authorList>
    </citation>
    <scope>NUCLEOTIDE SEQUENCE [LARGE SCALE GENOMIC DNA]</scope>
    <source>
        <strain evidence="1 2">DSM 44792</strain>
    </source>
</reference>